<dbReference type="Proteomes" id="UP000623129">
    <property type="component" value="Unassembled WGS sequence"/>
</dbReference>
<name>A0A833QNZ6_9POAL</name>
<gene>
    <name evidence="2" type="ORF">FCM35_KLT13035</name>
</gene>
<keyword evidence="3" id="KW-1185">Reference proteome</keyword>
<evidence type="ECO:0000313" key="3">
    <source>
        <dbReference type="Proteomes" id="UP000623129"/>
    </source>
</evidence>
<evidence type="ECO:0000256" key="1">
    <source>
        <dbReference type="SAM" id="MobiDB-lite"/>
    </source>
</evidence>
<dbReference type="AlphaFoldDB" id="A0A833QNZ6"/>
<feature type="compositionally biased region" description="Basic and acidic residues" evidence="1">
    <location>
        <begin position="1"/>
        <end position="43"/>
    </location>
</feature>
<reference evidence="2" key="1">
    <citation type="submission" date="2020-01" db="EMBL/GenBank/DDBJ databases">
        <title>Genome sequence of Kobresia littledalei, the first chromosome-level genome in the family Cyperaceae.</title>
        <authorList>
            <person name="Qu G."/>
        </authorList>
    </citation>
    <scope>NUCLEOTIDE SEQUENCE</scope>
    <source>
        <strain evidence="2">C.B.Clarke</strain>
        <tissue evidence="2">Leaf</tissue>
    </source>
</reference>
<evidence type="ECO:0000313" key="2">
    <source>
        <dbReference type="EMBL" id="KAF3323046.1"/>
    </source>
</evidence>
<protein>
    <submittedName>
        <fullName evidence="2">Uncharacterized protein</fullName>
    </submittedName>
</protein>
<feature type="compositionally biased region" description="Basic and acidic residues" evidence="1">
    <location>
        <begin position="52"/>
        <end position="77"/>
    </location>
</feature>
<dbReference type="EMBL" id="SWLB01000024">
    <property type="protein sequence ID" value="KAF3323046.1"/>
    <property type="molecule type" value="Genomic_DNA"/>
</dbReference>
<comment type="caution">
    <text evidence="2">The sequence shown here is derived from an EMBL/GenBank/DDBJ whole genome shotgun (WGS) entry which is preliminary data.</text>
</comment>
<sequence length="77" mass="8791">MEGIKRKIEEKLHKGGDNGEVKYREVKESPLEKIKAKMNKGKEEEESSSPIDKIKEKINTIKEGHQKGEQKEKGGKD</sequence>
<feature type="region of interest" description="Disordered" evidence="1">
    <location>
        <begin position="1"/>
        <end position="77"/>
    </location>
</feature>
<proteinExistence type="predicted"/>
<organism evidence="2 3">
    <name type="scientific">Carex littledalei</name>
    <dbReference type="NCBI Taxonomy" id="544730"/>
    <lineage>
        <taxon>Eukaryota</taxon>
        <taxon>Viridiplantae</taxon>
        <taxon>Streptophyta</taxon>
        <taxon>Embryophyta</taxon>
        <taxon>Tracheophyta</taxon>
        <taxon>Spermatophyta</taxon>
        <taxon>Magnoliopsida</taxon>
        <taxon>Liliopsida</taxon>
        <taxon>Poales</taxon>
        <taxon>Cyperaceae</taxon>
        <taxon>Cyperoideae</taxon>
        <taxon>Cariceae</taxon>
        <taxon>Carex</taxon>
        <taxon>Carex subgen. Euthyceras</taxon>
    </lineage>
</organism>
<accession>A0A833QNZ6</accession>